<accession>A0A1Q9R2F6</accession>
<protein>
    <recommendedName>
        <fullName evidence="3">HNH endonuclease</fullName>
    </recommendedName>
</protein>
<sequence>MAERNKHGLGRYVPQDVRREVRRRCGFGCVICGLAYYDYEHFNPDFKDAMVHDPKGMTLLCMQCNQKRARGTLSSESVAKANANPRCKQDGFASELFDIGQDPVEVRFASSIFIGCETILQISGVKVLSLKPPTEPGMPFLLSGIFSDSSGSTTLRIEDNVWYAGDENWDVEVSGPRITIRRELFDVALQIKVEPPRVLIIERIDLEIEGVRFRGGENSLKYTFDGVNWNSMSGNRMKGAPVAINFE</sequence>
<name>A0A1Q9R2F6_PSEPU</name>
<dbReference type="OrthoDB" id="9154548at2"/>
<comment type="caution">
    <text evidence="1">The sequence shown here is derived from an EMBL/GenBank/DDBJ whole genome shotgun (WGS) entry which is preliminary data.</text>
</comment>
<evidence type="ECO:0000313" key="1">
    <source>
        <dbReference type="EMBL" id="OLS61561.1"/>
    </source>
</evidence>
<dbReference type="EMBL" id="MKZO01000031">
    <property type="protein sequence ID" value="OLS61561.1"/>
    <property type="molecule type" value="Genomic_DNA"/>
</dbReference>
<reference evidence="1 2" key="1">
    <citation type="submission" date="2016-10" db="EMBL/GenBank/DDBJ databases">
        <title>Genome Sequence of Pseudomonas putida GM4FR.</title>
        <authorList>
            <person name="Poehlein A."/>
            <person name="Wemheuer F."/>
            <person name="Hollensteiner J."/>
            <person name="Wemheuer B."/>
        </authorList>
    </citation>
    <scope>NUCLEOTIDE SEQUENCE [LARGE SCALE GENOMIC DNA]</scope>
    <source>
        <strain evidence="1 2">GM4FR</strain>
    </source>
</reference>
<dbReference type="Proteomes" id="UP000186736">
    <property type="component" value="Unassembled WGS sequence"/>
</dbReference>
<evidence type="ECO:0008006" key="3">
    <source>
        <dbReference type="Google" id="ProtNLM"/>
    </source>
</evidence>
<dbReference type="AlphaFoldDB" id="A0A1Q9R2F6"/>
<evidence type="ECO:0000313" key="2">
    <source>
        <dbReference type="Proteomes" id="UP000186736"/>
    </source>
</evidence>
<gene>
    <name evidence="1" type="ORF">PSEMO_36280</name>
</gene>
<dbReference type="RefSeq" id="WP_075804407.1">
    <property type="nucleotide sequence ID" value="NZ_MKZO01000031.1"/>
</dbReference>
<proteinExistence type="predicted"/>
<organism evidence="1 2">
    <name type="scientific">Pseudomonas putida</name>
    <name type="common">Arthrobacter siderocapsulatus</name>
    <dbReference type="NCBI Taxonomy" id="303"/>
    <lineage>
        <taxon>Bacteria</taxon>
        <taxon>Pseudomonadati</taxon>
        <taxon>Pseudomonadota</taxon>
        <taxon>Gammaproteobacteria</taxon>
        <taxon>Pseudomonadales</taxon>
        <taxon>Pseudomonadaceae</taxon>
        <taxon>Pseudomonas</taxon>
    </lineage>
</organism>